<proteinExistence type="predicted"/>
<dbReference type="Proteomes" id="UP001172102">
    <property type="component" value="Unassembled WGS sequence"/>
</dbReference>
<accession>A0AA40A895</accession>
<dbReference type="Gene3D" id="2.130.10.10">
    <property type="entry name" value="YVTN repeat-like/Quinoprotein amine dehydrogenase"/>
    <property type="match status" value="1"/>
</dbReference>
<keyword evidence="5" id="KW-1185">Reference proteome</keyword>
<feature type="compositionally biased region" description="Basic residues" evidence="3">
    <location>
        <begin position="220"/>
        <end position="235"/>
    </location>
</feature>
<comment type="caution">
    <text evidence="4">The sequence shown here is derived from an EMBL/GenBank/DDBJ whole genome shotgun (WGS) entry which is preliminary data.</text>
</comment>
<evidence type="ECO:0000313" key="4">
    <source>
        <dbReference type="EMBL" id="KAK0710980.1"/>
    </source>
</evidence>
<reference evidence="4" key="1">
    <citation type="submission" date="2023-06" db="EMBL/GenBank/DDBJ databases">
        <title>Genome-scale phylogeny and comparative genomics of the fungal order Sordariales.</title>
        <authorList>
            <consortium name="Lawrence Berkeley National Laboratory"/>
            <person name="Hensen N."/>
            <person name="Bonometti L."/>
            <person name="Westerberg I."/>
            <person name="Brannstrom I.O."/>
            <person name="Guillou S."/>
            <person name="Cros-Aarteil S."/>
            <person name="Calhoun S."/>
            <person name="Haridas S."/>
            <person name="Kuo A."/>
            <person name="Mondo S."/>
            <person name="Pangilinan J."/>
            <person name="Riley R."/>
            <person name="Labutti K."/>
            <person name="Andreopoulos B."/>
            <person name="Lipzen A."/>
            <person name="Chen C."/>
            <person name="Yanf M."/>
            <person name="Daum C."/>
            <person name="Ng V."/>
            <person name="Clum A."/>
            <person name="Steindorff A."/>
            <person name="Ohm R."/>
            <person name="Martin F."/>
            <person name="Silar P."/>
            <person name="Natvig D."/>
            <person name="Lalanne C."/>
            <person name="Gautier V."/>
            <person name="Ament-Velasquez S.L."/>
            <person name="Kruys A."/>
            <person name="Hutchinson M.I."/>
            <person name="Powell A.J."/>
            <person name="Barry K."/>
            <person name="Miller A.N."/>
            <person name="Grigoriev I.V."/>
            <person name="Debuchy R."/>
            <person name="Gladieux P."/>
            <person name="Thoren M.H."/>
            <person name="Johannesson H."/>
        </authorList>
    </citation>
    <scope>NUCLEOTIDE SEQUENCE</scope>
    <source>
        <strain evidence="4">SMH4607-1</strain>
    </source>
</reference>
<dbReference type="EMBL" id="JAUKUA010000005">
    <property type="protein sequence ID" value="KAK0710980.1"/>
    <property type="molecule type" value="Genomic_DNA"/>
</dbReference>
<name>A0AA40A895_9PEZI</name>
<evidence type="ECO:0000313" key="5">
    <source>
        <dbReference type="Proteomes" id="UP001172102"/>
    </source>
</evidence>
<evidence type="ECO:0000256" key="1">
    <source>
        <dbReference type="ARBA" id="ARBA00022574"/>
    </source>
</evidence>
<sequence>MGYSRTNPTVIAHTVSAHTVSYPIVPTSQTRTIACATDGSRWSVGSIGGRVVIQALQESDSSINASFRCHTQPSSDVSGKSNIFAVNAVCFLPPNKDVLATGGSDGSLPSQLESRKSLESHVLSVIRTICHVVSTYFSLLYTSTSTSEAKQQEDENMTLLNYTFPRVSNNATQQHFKAHDAWENSFATNMSQTRLCPSLALPVSVAIPFSRPRSKENGKKSCKRTRKKTIPRNLT</sequence>
<organism evidence="4 5">
    <name type="scientific">Lasiosphaeris hirsuta</name>
    <dbReference type="NCBI Taxonomy" id="260670"/>
    <lineage>
        <taxon>Eukaryota</taxon>
        <taxon>Fungi</taxon>
        <taxon>Dikarya</taxon>
        <taxon>Ascomycota</taxon>
        <taxon>Pezizomycotina</taxon>
        <taxon>Sordariomycetes</taxon>
        <taxon>Sordariomycetidae</taxon>
        <taxon>Sordariales</taxon>
        <taxon>Lasiosphaeriaceae</taxon>
        <taxon>Lasiosphaeris</taxon>
    </lineage>
</organism>
<dbReference type="InterPro" id="IPR036322">
    <property type="entry name" value="WD40_repeat_dom_sf"/>
</dbReference>
<gene>
    <name evidence="4" type="ORF">B0H67DRAFT_270466</name>
</gene>
<protein>
    <submittedName>
        <fullName evidence="4">Uncharacterized protein</fullName>
    </submittedName>
</protein>
<dbReference type="SUPFAM" id="SSF50978">
    <property type="entry name" value="WD40 repeat-like"/>
    <property type="match status" value="1"/>
</dbReference>
<dbReference type="InterPro" id="IPR015943">
    <property type="entry name" value="WD40/YVTN_repeat-like_dom_sf"/>
</dbReference>
<evidence type="ECO:0000256" key="3">
    <source>
        <dbReference type="SAM" id="MobiDB-lite"/>
    </source>
</evidence>
<feature type="region of interest" description="Disordered" evidence="3">
    <location>
        <begin position="210"/>
        <end position="235"/>
    </location>
</feature>
<keyword evidence="2" id="KW-0677">Repeat</keyword>
<dbReference type="PANTHER" id="PTHR10971">
    <property type="entry name" value="MRNA EXPORT FACTOR AND BUB3"/>
    <property type="match status" value="1"/>
</dbReference>
<evidence type="ECO:0000256" key="2">
    <source>
        <dbReference type="ARBA" id="ARBA00022737"/>
    </source>
</evidence>
<dbReference type="AlphaFoldDB" id="A0AA40A895"/>
<keyword evidence="1" id="KW-0853">WD repeat</keyword>